<dbReference type="GeneID" id="37019371"/>
<organism evidence="2 3">
    <name type="scientific">Meira miltonrushii</name>
    <dbReference type="NCBI Taxonomy" id="1280837"/>
    <lineage>
        <taxon>Eukaryota</taxon>
        <taxon>Fungi</taxon>
        <taxon>Dikarya</taxon>
        <taxon>Basidiomycota</taxon>
        <taxon>Ustilaginomycotina</taxon>
        <taxon>Exobasidiomycetes</taxon>
        <taxon>Exobasidiales</taxon>
        <taxon>Brachybasidiaceae</taxon>
        <taxon>Meira</taxon>
    </lineage>
</organism>
<protein>
    <recommendedName>
        <fullName evidence="1">SnoaL-like domain-containing protein</fullName>
    </recommendedName>
</protein>
<gene>
    <name evidence="2" type="ORF">FA14DRAFT_153338</name>
</gene>
<proteinExistence type="predicted"/>
<name>A0A316VNJ8_9BASI</name>
<dbReference type="AlphaFoldDB" id="A0A316VNJ8"/>
<dbReference type="EMBL" id="KZ819602">
    <property type="protein sequence ID" value="PWN37993.1"/>
    <property type="molecule type" value="Genomic_DNA"/>
</dbReference>
<evidence type="ECO:0000313" key="3">
    <source>
        <dbReference type="Proteomes" id="UP000245771"/>
    </source>
</evidence>
<dbReference type="InParanoid" id="A0A316VNJ8"/>
<feature type="domain" description="SnoaL-like" evidence="1">
    <location>
        <begin position="12"/>
        <end position="117"/>
    </location>
</feature>
<dbReference type="InterPro" id="IPR032710">
    <property type="entry name" value="NTF2-like_dom_sf"/>
</dbReference>
<accession>A0A316VNJ8</accession>
<dbReference type="Pfam" id="PF12680">
    <property type="entry name" value="SnoaL_2"/>
    <property type="match status" value="1"/>
</dbReference>
<dbReference type="SUPFAM" id="SSF54427">
    <property type="entry name" value="NTF2-like"/>
    <property type="match status" value="1"/>
</dbReference>
<dbReference type="InterPro" id="IPR037401">
    <property type="entry name" value="SnoaL-like"/>
</dbReference>
<dbReference type="Gene3D" id="3.10.450.50">
    <property type="match status" value="1"/>
</dbReference>
<sequence length="132" mass="15221">MSNVERNKKAVQEIFQAKRPFNASKLAPYLSPEVKQIREDTEVIGKEQWLARLTWVFDQLLSDATFEPLGSVAEGNKVWTFAIIRNEPTSIVPDPSTHERETVDMFTFNDEGLLIEHRDVQQNALIKRHVTK</sequence>
<dbReference type="OrthoDB" id="4112712at2759"/>
<dbReference type="RefSeq" id="XP_025358295.1">
    <property type="nucleotide sequence ID" value="XM_025497590.1"/>
</dbReference>
<dbReference type="Proteomes" id="UP000245771">
    <property type="component" value="Unassembled WGS sequence"/>
</dbReference>
<evidence type="ECO:0000313" key="2">
    <source>
        <dbReference type="EMBL" id="PWN37993.1"/>
    </source>
</evidence>
<evidence type="ECO:0000259" key="1">
    <source>
        <dbReference type="Pfam" id="PF12680"/>
    </source>
</evidence>
<reference evidence="2 3" key="1">
    <citation type="journal article" date="2018" name="Mol. Biol. Evol.">
        <title>Broad Genomic Sampling Reveals a Smut Pathogenic Ancestry of the Fungal Clade Ustilaginomycotina.</title>
        <authorList>
            <person name="Kijpornyongpan T."/>
            <person name="Mondo S.J."/>
            <person name="Barry K."/>
            <person name="Sandor L."/>
            <person name="Lee J."/>
            <person name="Lipzen A."/>
            <person name="Pangilinan J."/>
            <person name="LaButti K."/>
            <person name="Hainaut M."/>
            <person name="Henrissat B."/>
            <person name="Grigoriev I.V."/>
            <person name="Spatafora J.W."/>
            <person name="Aime M.C."/>
        </authorList>
    </citation>
    <scope>NUCLEOTIDE SEQUENCE [LARGE SCALE GENOMIC DNA]</scope>
    <source>
        <strain evidence="2 3">MCA 3882</strain>
    </source>
</reference>
<keyword evidence="3" id="KW-1185">Reference proteome</keyword>